<comment type="similarity">
    <text evidence="1 4">Belongs to the N(4)/N(6)-methyltransferase family.</text>
</comment>
<dbReference type="Pfam" id="PF01555">
    <property type="entry name" value="N6_N4_Mtase"/>
    <property type="match status" value="1"/>
</dbReference>
<evidence type="ECO:0000256" key="5">
    <source>
        <dbReference type="SAM" id="MobiDB-lite"/>
    </source>
</evidence>
<evidence type="ECO:0000256" key="3">
    <source>
        <dbReference type="ARBA" id="ARBA00022679"/>
    </source>
</evidence>
<evidence type="ECO:0000313" key="8">
    <source>
        <dbReference type="Proteomes" id="UP000199558"/>
    </source>
</evidence>
<evidence type="ECO:0000313" key="7">
    <source>
        <dbReference type="EMBL" id="SBT63942.1"/>
    </source>
</evidence>
<keyword evidence="2 7" id="KW-0489">Methyltransferase</keyword>
<dbReference type="InterPro" id="IPR001091">
    <property type="entry name" value="RM_Methyltransferase"/>
</dbReference>
<keyword evidence="3 7" id="KW-0808">Transferase</keyword>
<dbReference type="Proteomes" id="UP000199558">
    <property type="component" value="Unassembled WGS sequence"/>
</dbReference>
<proteinExistence type="inferred from homology"/>
<dbReference type="AlphaFoldDB" id="A0A1A9B4W0"/>
<reference evidence="8" key="1">
    <citation type="submission" date="2016-06" db="EMBL/GenBank/DDBJ databases">
        <authorList>
            <person name="Varghese N."/>
            <person name="Submissions Spin"/>
        </authorList>
    </citation>
    <scope>NUCLEOTIDE SEQUENCE [LARGE SCALE GENOMIC DNA]</scope>
    <source>
        <strain evidence="8">DSM 45794</strain>
    </source>
</reference>
<keyword evidence="8" id="KW-1185">Reference proteome</keyword>
<evidence type="ECO:0000256" key="4">
    <source>
        <dbReference type="RuleBase" id="RU362026"/>
    </source>
</evidence>
<gene>
    <name evidence="7" type="ORF">GA0070622_0910</name>
</gene>
<sequence length="281" mass="30262">MTILHTDDRSTLHGGDALVVLPTLAAGSVDLVLADPPYNSGGRTQSDRTKQSARDKYVSGDAAHHLADFTGDNRDQHSYVAWLSLVLAHCLRAARPGASLLVFTDWRQLPATSDALQAGGWLWRGIVPWHKPISRPRQGGFKAECEYLLWGSNGPIDATRNPVYLPGLYSASQPRGVARRHITEKPVSLLAELAQVCVPRGTVLDPFAGSGSTGVAALQTGRRFVGVELSEHYQQVAAERLRDAAPGHVELDAAAGPSIAQVLDSRVQIDRQARQDTPATT</sequence>
<dbReference type="InterPro" id="IPR029063">
    <property type="entry name" value="SAM-dependent_MTases_sf"/>
</dbReference>
<dbReference type="GO" id="GO:0008170">
    <property type="term" value="F:N-methyltransferase activity"/>
    <property type="evidence" value="ECO:0007669"/>
    <property type="project" value="InterPro"/>
</dbReference>
<dbReference type="RefSeq" id="WP_091568911.1">
    <property type="nucleotide sequence ID" value="NZ_FLRH01000003.1"/>
</dbReference>
<evidence type="ECO:0000256" key="2">
    <source>
        <dbReference type="ARBA" id="ARBA00022603"/>
    </source>
</evidence>
<dbReference type="InterPro" id="IPR002941">
    <property type="entry name" value="DNA_methylase_N4/N6"/>
</dbReference>
<evidence type="ECO:0000259" key="6">
    <source>
        <dbReference type="Pfam" id="PF01555"/>
    </source>
</evidence>
<evidence type="ECO:0000256" key="1">
    <source>
        <dbReference type="ARBA" id="ARBA00006594"/>
    </source>
</evidence>
<dbReference type="FunFam" id="3.40.50.150:FF:000166">
    <property type="entry name" value="Methyltransferase"/>
    <property type="match status" value="1"/>
</dbReference>
<dbReference type="STRING" id="946078.GA0070622_0910"/>
<name>A0A1A9B4W0_9ACTN</name>
<dbReference type="PROSITE" id="PS00092">
    <property type="entry name" value="N6_MTASE"/>
    <property type="match status" value="1"/>
</dbReference>
<organism evidence="7 8">
    <name type="scientific">Micromonospora sediminicola</name>
    <dbReference type="NCBI Taxonomy" id="946078"/>
    <lineage>
        <taxon>Bacteria</taxon>
        <taxon>Bacillati</taxon>
        <taxon>Actinomycetota</taxon>
        <taxon>Actinomycetes</taxon>
        <taxon>Micromonosporales</taxon>
        <taxon>Micromonosporaceae</taxon>
        <taxon>Micromonospora</taxon>
    </lineage>
</organism>
<dbReference type="GO" id="GO:0032259">
    <property type="term" value="P:methylation"/>
    <property type="evidence" value="ECO:0007669"/>
    <property type="project" value="UniProtKB-KW"/>
</dbReference>
<dbReference type="PRINTS" id="PR00508">
    <property type="entry name" value="S21N4MTFRASE"/>
</dbReference>
<dbReference type="EC" id="2.1.1.-" evidence="4"/>
<accession>A0A1A9B4W0</accession>
<dbReference type="OrthoDB" id="9773060at2"/>
<dbReference type="SUPFAM" id="SSF53335">
    <property type="entry name" value="S-adenosyl-L-methionine-dependent methyltransferases"/>
    <property type="match status" value="1"/>
</dbReference>
<protein>
    <recommendedName>
        <fullName evidence="4">Methyltransferase</fullName>
        <ecNumber evidence="4">2.1.1.-</ecNumber>
    </recommendedName>
</protein>
<feature type="domain" description="DNA methylase N-4/N-6" evidence="6">
    <location>
        <begin position="29"/>
        <end position="238"/>
    </location>
</feature>
<dbReference type="GO" id="GO:0003677">
    <property type="term" value="F:DNA binding"/>
    <property type="evidence" value="ECO:0007669"/>
    <property type="project" value="InterPro"/>
</dbReference>
<feature type="compositionally biased region" description="Basic and acidic residues" evidence="5">
    <location>
        <begin position="45"/>
        <end position="55"/>
    </location>
</feature>
<dbReference type="EMBL" id="FLRH01000003">
    <property type="protein sequence ID" value="SBT63942.1"/>
    <property type="molecule type" value="Genomic_DNA"/>
</dbReference>
<dbReference type="InterPro" id="IPR002052">
    <property type="entry name" value="DNA_methylase_N6_adenine_CS"/>
</dbReference>
<dbReference type="Gene3D" id="3.40.50.150">
    <property type="entry name" value="Vaccinia Virus protein VP39"/>
    <property type="match status" value="1"/>
</dbReference>
<feature type="region of interest" description="Disordered" evidence="5">
    <location>
        <begin position="36"/>
        <end position="55"/>
    </location>
</feature>